<dbReference type="PANTHER" id="PTHR22726">
    <property type="entry name" value="METALLOENDOPEPTIDASE OMA1"/>
    <property type="match status" value="1"/>
</dbReference>
<evidence type="ECO:0000259" key="8">
    <source>
        <dbReference type="Pfam" id="PF01435"/>
    </source>
</evidence>
<evidence type="ECO:0000256" key="4">
    <source>
        <dbReference type="ARBA" id="ARBA00022833"/>
    </source>
</evidence>
<dbReference type="GO" id="GO:0046872">
    <property type="term" value="F:metal ion binding"/>
    <property type="evidence" value="ECO:0007669"/>
    <property type="project" value="UniProtKB-KW"/>
</dbReference>
<evidence type="ECO:0000256" key="7">
    <source>
        <dbReference type="SAM" id="SignalP"/>
    </source>
</evidence>
<gene>
    <name evidence="9" type="ordered locus">Ornrh_1796</name>
</gene>
<dbReference type="KEGG" id="orh:Ornrh_1796"/>
<dbReference type="Pfam" id="PF01435">
    <property type="entry name" value="Peptidase_M48"/>
    <property type="match status" value="1"/>
</dbReference>
<feature type="signal peptide" evidence="7">
    <location>
        <begin position="1"/>
        <end position="22"/>
    </location>
</feature>
<dbReference type="PANTHER" id="PTHR22726:SF1">
    <property type="entry name" value="METALLOENDOPEPTIDASE OMA1, MITOCHONDRIAL"/>
    <property type="match status" value="1"/>
</dbReference>
<keyword evidence="3 6" id="KW-0378">Hydrolase</keyword>
<dbReference type="CDD" id="cd07331">
    <property type="entry name" value="M48C_Oma1_like"/>
    <property type="match status" value="1"/>
</dbReference>
<feature type="domain" description="Peptidase M48" evidence="8">
    <location>
        <begin position="88"/>
        <end position="253"/>
    </location>
</feature>
<name>I4A1W2_ORNRL</name>
<dbReference type="PATRIC" id="fig|867902.3.peg.1741"/>
<dbReference type="RefSeq" id="WP_014791468.1">
    <property type="nucleotide sequence ID" value="NC_018016.1"/>
</dbReference>
<keyword evidence="1 6" id="KW-0645">Protease</keyword>
<dbReference type="AlphaFoldDB" id="I4A1W2"/>
<sequence>MKKTAFGLVIMFLMLIAACTQNPITGKSNFLLVSNESLIPMALQQYQQVLKTQKLSTNKKQTAMVKTVGKNIQGAVERYLKAQNKLDFLNGYQWEYNLIEDNQLNAWCMPGGKVAFYTGIMPVCQNDNGVAVVMGHEITHALAQHSAQRATQALIAQGLQVAGNMAINDNRYRNVFNSLYPVGAQVGILAYSRQAELEADRIGLTLMAMAGYDPREAPKFWERMEAQTRNGRRPPEFLSTHPNPGRRIEQLKAELPKALQLYNQATGKQVSLN</sequence>
<evidence type="ECO:0000256" key="1">
    <source>
        <dbReference type="ARBA" id="ARBA00022670"/>
    </source>
</evidence>
<evidence type="ECO:0000256" key="2">
    <source>
        <dbReference type="ARBA" id="ARBA00022723"/>
    </source>
</evidence>
<keyword evidence="2" id="KW-0479">Metal-binding</keyword>
<dbReference type="GeneID" id="97258404"/>
<comment type="similarity">
    <text evidence="6">Belongs to the peptidase M48 family.</text>
</comment>
<evidence type="ECO:0000256" key="5">
    <source>
        <dbReference type="ARBA" id="ARBA00023049"/>
    </source>
</evidence>
<keyword evidence="4 6" id="KW-0862">Zinc</keyword>
<keyword evidence="5 6" id="KW-0482">Metalloprotease</keyword>
<feature type="chain" id="PRO_5003684751" evidence="7">
    <location>
        <begin position="23"/>
        <end position="273"/>
    </location>
</feature>
<accession>I4A1W2</accession>
<dbReference type="eggNOG" id="COG0501">
    <property type="taxonomic scope" value="Bacteria"/>
</dbReference>
<dbReference type="InterPro" id="IPR001915">
    <property type="entry name" value="Peptidase_M48"/>
</dbReference>
<dbReference type="GO" id="GO:0004222">
    <property type="term" value="F:metalloendopeptidase activity"/>
    <property type="evidence" value="ECO:0007669"/>
    <property type="project" value="InterPro"/>
</dbReference>
<dbReference type="GO" id="GO:0051603">
    <property type="term" value="P:proteolysis involved in protein catabolic process"/>
    <property type="evidence" value="ECO:0007669"/>
    <property type="project" value="TreeGrafter"/>
</dbReference>
<evidence type="ECO:0000256" key="6">
    <source>
        <dbReference type="RuleBase" id="RU003983"/>
    </source>
</evidence>
<proteinExistence type="inferred from homology"/>
<dbReference type="HOGENOM" id="CLU_029002_5_0_10"/>
<dbReference type="Proteomes" id="UP000006051">
    <property type="component" value="Chromosome"/>
</dbReference>
<keyword evidence="7" id="KW-0732">Signal</keyword>
<evidence type="ECO:0000313" key="10">
    <source>
        <dbReference type="Proteomes" id="UP000006051"/>
    </source>
</evidence>
<evidence type="ECO:0000313" key="9">
    <source>
        <dbReference type="EMBL" id="AFL97946.1"/>
    </source>
</evidence>
<evidence type="ECO:0000256" key="3">
    <source>
        <dbReference type="ARBA" id="ARBA00022801"/>
    </source>
</evidence>
<comment type="cofactor">
    <cofactor evidence="6">
        <name>Zn(2+)</name>
        <dbReference type="ChEBI" id="CHEBI:29105"/>
    </cofactor>
    <text evidence="6">Binds 1 zinc ion per subunit.</text>
</comment>
<organism evidence="9 10">
    <name type="scientific">Ornithobacterium rhinotracheale (strain ATCC 51463 / DSM 15997 / CCUG 23171 / CIP 104009 / LMG 9086)</name>
    <dbReference type="NCBI Taxonomy" id="867902"/>
    <lineage>
        <taxon>Bacteria</taxon>
        <taxon>Pseudomonadati</taxon>
        <taxon>Bacteroidota</taxon>
        <taxon>Flavobacteriia</taxon>
        <taxon>Flavobacteriales</taxon>
        <taxon>Weeksellaceae</taxon>
        <taxon>Ornithobacterium</taxon>
    </lineage>
</organism>
<dbReference type="GO" id="GO:0016020">
    <property type="term" value="C:membrane"/>
    <property type="evidence" value="ECO:0007669"/>
    <property type="project" value="TreeGrafter"/>
</dbReference>
<dbReference type="EMBL" id="CP003283">
    <property type="protein sequence ID" value="AFL97946.1"/>
    <property type="molecule type" value="Genomic_DNA"/>
</dbReference>
<protein>
    <submittedName>
        <fullName evidence="9">Peptidase family M48</fullName>
    </submittedName>
</protein>
<dbReference type="InterPro" id="IPR051156">
    <property type="entry name" value="Mito/Outer_Membr_Metalloprot"/>
</dbReference>
<dbReference type="PROSITE" id="PS51257">
    <property type="entry name" value="PROKAR_LIPOPROTEIN"/>
    <property type="match status" value="1"/>
</dbReference>
<keyword evidence="10" id="KW-1185">Reference proteome</keyword>
<dbReference type="GeneID" id="71569851"/>
<reference evidence="9 10" key="1">
    <citation type="submission" date="2012-06" db="EMBL/GenBank/DDBJ databases">
        <title>The complete genome of Ornithobacterium rhinotracheale DSM 15997.</title>
        <authorList>
            <consortium name="US DOE Joint Genome Institute (JGI-PGF)"/>
            <person name="Lucas S."/>
            <person name="Copeland A."/>
            <person name="Lapidus A."/>
            <person name="Goodwin L."/>
            <person name="Pitluck S."/>
            <person name="Peters L."/>
            <person name="Mikhailova N."/>
            <person name="Teshima H."/>
            <person name="Kyrpides N."/>
            <person name="Mavromatis K."/>
            <person name="Pagani I."/>
            <person name="Ivanova N."/>
            <person name="Ovchinnikova G."/>
            <person name="Zeytun A."/>
            <person name="Detter J.C."/>
            <person name="Han C."/>
            <person name="Land M."/>
            <person name="Hauser L."/>
            <person name="Markowitz V."/>
            <person name="Cheng J.-F."/>
            <person name="Hugenholtz P."/>
            <person name="Woyke T."/>
            <person name="Wu D."/>
            <person name="Lang E."/>
            <person name="Kopitz M."/>
            <person name="Brambilla E."/>
            <person name="Klenk H.-P."/>
            <person name="Eisen J.A."/>
        </authorList>
    </citation>
    <scope>NUCLEOTIDE SEQUENCE [LARGE SCALE GENOMIC DNA]</scope>
    <source>
        <strain evidence="10">ATCC 51463 / DSM 15997 / CCUG 23171 / LMG 9086</strain>
    </source>
</reference>
<dbReference type="STRING" id="867902.Ornrh_1796"/>